<name>A0A2G2X2U2_CAPBA</name>
<dbReference type="PANTHER" id="PTHR44419:SF19">
    <property type="entry name" value="PROTOCHLOROPHYLLIDE REDUCTASE A, CHLOROPLASTIC"/>
    <property type="match status" value="1"/>
</dbReference>
<dbReference type="STRING" id="33114.A0A2G2X2U2"/>
<dbReference type="PRINTS" id="PR00081">
    <property type="entry name" value="GDHRDH"/>
</dbReference>
<comment type="catalytic activity">
    <reaction evidence="7">
        <text>chlorophyllide a + NADP(+) = protochlorophyllide a + NADPH + H(+)</text>
        <dbReference type="Rhea" id="RHEA:11132"/>
        <dbReference type="ChEBI" id="CHEBI:15378"/>
        <dbReference type="ChEBI" id="CHEBI:57783"/>
        <dbReference type="ChEBI" id="CHEBI:58349"/>
        <dbReference type="ChEBI" id="CHEBI:83348"/>
        <dbReference type="ChEBI" id="CHEBI:83350"/>
        <dbReference type="EC" id="1.3.1.33"/>
    </reaction>
</comment>
<proteinExistence type="inferred from homology"/>
<keyword evidence="3 7" id="KW-0602">Photosynthesis</keyword>
<comment type="caution">
    <text evidence="8">The sequence shown here is derived from an EMBL/GenBank/DDBJ whole genome shotgun (WGS) entry which is preliminary data.</text>
</comment>
<comment type="subcellular location">
    <subcellularLocation>
        <location evidence="7">Plastid</location>
        <location evidence="7">Chloroplast</location>
    </subcellularLocation>
</comment>
<keyword evidence="4 7" id="KW-0521">NADP</keyword>
<dbReference type="SUPFAM" id="SSF51735">
    <property type="entry name" value="NAD(P)-binding Rossmann-fold domains"/>
    <property type="match status" value="1"/>
</dbReference>
<dbReference type="GO" id="GO:0009507">
    <property type="term" value="C:chloroplast"/>
    <property type="evidence" value="ECO:0007669"/>
    <property type="project" value="UniProtKB-SubCell"/>
</dbReference>
<evidence type="ECO:0000256" key="2">
    <source>
        <dbReference type="ARBA" id="ARBA00005821"/>
    </source>
</evidence>
<dbReference type="InterPro" id="IPR005979">
    <property type="entry name" value="Prochl_reduct"/>
</dbReference>
<dbReference type="GO" id="GO:0015979">
    <property type="term" value="P:photosynthesis"/>
    <property type="evidence" value="ECO:0007669"/>
    <property type="project" value="UniProtKB-KW"/>
</dbReference>
<accession>A0A2G2X2U2</accession>
<organism evidence="8 9">
    <name type="scientific">Capsicum baccatum</name>
    <name type="common">Peruvian pepper</name>
    <dbReference type="NCBI Taxonomy" id="33114"/>
    <lineage>
        <taxon>Eukaryota</taxon>
        <taxon>Viridiplantae</taxon>
        <taxon>Streptophyta</taxon>
        <taxon>Embryophyta</taxon>
        <taxon>Tracheophyta</taxon>
        <taxon>Spermatophyta</taxon>
        <taxon>Magnoliopsida</taxon>
        <taxon>eudicotyledons</taxon>
        <taxon>Gunneridae</taxon>
        <taxon>Pentapetalae</taxon>
        <taxon>asterids</taxon>
        <taxon>lamiids</taxon>
        <taxon>Solanales</taxon>
        <taxon>Solanaceae</taxon>
        <taxon>Solanoideae</taxon>
        <taxon>Capsiceae</taxon>
        <taxon>Capsicum</taxon>
    </lineage>
</organism>
<evidence type="ECO:0000256" key="7">
    <source>
        <dbReference type="RuleBase" id="RU365001"/>
    </source>
</evidence>
<dbReference type="EC" id="1.3.1.33" evidence="7"/>
<dbReference type="OrthoDB" id="191139at2759"/>
<keyword evidence="5 7" id="KW-0560">Oxidoreductase</keyword>
<dbReference type="Proteomes" id="UP000224567">
    <property type="component" value="Unassembled WGS sequence"/>
</dbReference>
<keyword evidence="7" id="KW-0150">Chloroplast</keyword>
<reference evidence="9" key="2">
    <citation type="journal article" date="2017" name="J. Anim. Genet.">
        <title>Multiple reference genome sequences of hot pepper reveal the massive evolution of plant disease resistance genes by retroduplication.</title>
        <authorList>
            <person name="Kim S."/>
            <person name="Park J."/>
            <person name="Yeom S.-I."/>
            <person name="Kim Y.-M."/>
            <person name="Seo E."/>
            <person name="Kim K.-T."/>
            <person name="Kim M.-S."/>
            <person name="Lee J.M."/>
            <person name="Cheong K."/>
            <person name="Shin H.-S."/>
            <person name="Kim S.-B."/>
            <person name="Han K."/>
            <person name="Lee J."/>
            <person name="Park M."/>
            <person name="Lee H.-A."/>
            <person name="Lee H.-Y."/>
            <person name="Lee Y."/>
            <person name="Oh S."/>
            <person name="Lee J.H."/>
            <person name="Choi E."/>
            <person name="Choi E."/>
            <person name="Lee S.E."/>
            <person name="Jeon J."/>
            <person name="Kim H."/>
            <person name="Choi G."/>
            <person name="Song H."/>
            <person name="Lee J."/>
            <person name="Lee S.-C."/>
            <person name="Kwon J.-K."/>
            <person name="Lee H.-Y."/>
            <person name="Koo N."/>
            <person name="Hong Y."/>
            <person name="Kim R.W."/>
            <person name="Kang W.-H."/>
            <person name="Huh J.H."/>
            <person name="Kang B.-C."/>
            <person name="Yang T.-J."/>
            <person name="Lee Y.-H."/>
            <person name="Bennetzen J.L."/>
            <person name="Choi D."/>
        </authorList>
    </citation>
    <scope>NUCLEOTIDE SEQUENCE [LARGE SCALE GENOMIC DNA]</scope>
    <source>
        <strain evidence="9">cv. PBC81</strain>
    </source>
</reference>
<dbReference type="AlphaFoldDB" id="A0A2G2X2U2"/>
<dbReference type="GO" id="GO:0015995">
    <property type="term" value="P:chlorophyll biosynthetic process"/>
    <property type="evidence" value="ECO:0007669"/>
    <property type="project" value="UniProtKB-UniPathway"/>
</dbReference>
<dbReference type="NCBIfam" id="TIGR01289">
    <property type="entry name" value="LPOR"/>
    <property type="match status" value="1"/>
</dbReference>
<dbReference type="InterPro" id="IPR036291">
    <property type="entry name" value="NAD(P)-bd_dom_sf"/>
</dbReference>
<evidence type="ECO:0000256" key="4">
    <source>
        <dbReference type="ARBA" id="ARBA00022857"/>
    </source>
</evidence>
<dbReference type="GO" id="GO:0016630">
    <property type="term" value="F:protochlorophyllide reductase activity"/>
    <property type="evidence" value="ECO:0007669"/>
    <property type="project" value="UniProtKB-EC"/>
</dbReference>
<reference evidence="8 9" key="1">
    <citation type="journal article" date="2017" name="Genome Biol.">
        <title>New reference genome sequences of hot pepper reveal the massive evolution of plant disease-resistance genes by retroduplication.</title>
        <authorList>
            <person name="Kim S."/>
            <person name="Park J."/>
            <person name="Yeom S.I."/>
            <person name="Kim Y.M."/>
            <person name="Seo E."/>
            <person name="Kim K.T."/>
            <person name="Kim M.S."/>
            <person name="Lee J.M."/>
            <person name="Cheong K."/>
            <person name="Shin H.S."/>
            <person name="Kim S.B."/>
            <person name="Han K."/>
            <person name="Lee J."/>
            <person name="Park M."/>
            <person name="Lee H.A."/>
            <person name="Lee H.Y."/>
            <person name="Lee Y."/>
            <person name="Oh S."/>
            <person name="Lee J.H."/>
            <person name="Choi E."/>
            <person name="Choi E."/>
            <person name="Lee S.E."/>
            <person name="Jeon J."/>
            <person name="Kim H."/>
            <person name="Choi G."/>
            <person name="Song H."/>
            <person name="Lee J."/>
            <person name="Lee S.C."/>
            <person name="Kwon J.K."/>
            <person name="Lee H.Y."/>
            <person name="Koo N."/>
            <person name="Hong Y."/>
            <person name="Kim R.W."/>
            <person name="Kang W.H."/>
            <person name="Huh J.H."/>
            <person name="Kang B.C."/>
            <person name="Yang T.J."/>
            <person name="Lee Y.H."/>
            <person name="Bennetzen J.L."/>
            <person name="Choi D."/>
        </authorList>
    </citation>
    <scope>NUCLEOTIDE SEQUENCE [LARGE SCALE GENOMIC DNA]</scope>
    <source>
        <strain evidence="9">cv. PBC81</strain>
    </source>
</reference>
<dbReference type="Pfam" id="PF00106">
    <property type="entry name" value="adh_short"/>
    <property type="match status" value="1"/>
</dbReference>
<evidence type="ECO:0000256" key="6">
    <source>
        <dbReference type="ARBA" id="ARBA00023171"/>
    </source>
</evidence>
<sequence>MALQADALLPSAFSIPKESQRKLSLGAVRAETMVASPGATNAPVTGKNMLREGCVVITGASSGFGLATAKALAETGKWHVIMACRDLLKTERAAKSAGMPKENYTIMHLDLASLDSVRQFVNNFRRSGNPLDVLVCNAAVYQPTAKEPSFTAEGFELSVGTKHLGHFLLSRLLLEDLKQSGYPSKRLIIVGSITGNSNTLAGNVPPKATLRDLRGLARGLNGLNSSAMIDGGDFDGAKAYKDSKVCNMLTMQEFHSGRLIVVTEITCQETLNTLAGNVPPKATLRDLRGLARGLNGLNSSAMIDGGDFDGAKAYKDSKVCNMLTMQEFHR</sequence>
<comment type="function">
    <text evidence="7">Phototransformation of protochlorophyllide (Pchlide) to chlorophyllide (Chlide).</text>
</comment>
<evidence type="ECO:0000313" key="8">
    <source>
        <dbReference type="EMBL" id="PHT51773.1"/>
    </source>
</evidence>
<evidence type="ECO:0000256" key="3">
    <source>
        <dbReference type="ARBA" id="ARBA00022531"/>
    </source>
</evidence>
<dbReference type="PANTHER" id="PTHR44419">
    <property type="entry name" value="PROTOCHLOROPHYLLIDE REDUCTASE C, CHLOROPLASTIC"/>
    <property type="match status" value="1"/>
</dbReference>
<protein>
    <recommendedName>
        <fullName evidence="7">NADPH-protochlorophyllide oxidoreductase</fullName>
        <ecNumber evidence="7">1.3.1.33</ecNumber>
    </recommendedName>
</protein>
<dbReference type="EMBL" id="MLFT02000003">
    <property type="protein sequence ID" value="PHT51773.1"/>
    <property type="molecule type" value="Genomic_DNA"/>
</dbReference>
<comment type="pathway">
    <text evidence="1 7">Porphyrin-containing compound metabolism; chlorophyll biosynthesis.</text>
</comment>
<keyword evidence="7" id="KW-0809">Transit peptide</keyword>
<keyword evidence="9" id="KW-1185">Reference proteome</keyword>
<keyword evidence="6 7" id="KW-0149">Chlorophyll biosynthesis</keyword>
<evidence type="ECO:0000313" key="9">
    <source>
        <dbReference type="Proteomes" id="UP000224567"/>
    </source>
</evidence>
<evidence type="ECO:0000256" key="5">
    <source>
        <dbReference type="ARBA" id="ARBA00023002"/>
    </source>
</evidence>
<dbReference type="Gene3D" id="3.40.50.720">
    <property type="entry name" value="NAD(P)-binding Rossmann-like Domain"/>
    <property type="match status" value="1"/>
</dbReference>
<comment type="similarity">
    <text evidence="2 7">Belongs to the short-chain dehydrogenases/reductases (SDR) family. POR subfamily.</text>
</comment>
<gene>
    <name evidence="8" type="ORF">CQW23_06235</name>
</gene>
<dbReference type="UniPathway" id="UPA00668"/>
<evidence type="ECO:0000256" key="1">
    <source>
        <dbReference type="ARBA" id="ARBA00005173"/>
    </source>
</evidence>
<dbReference type="InterPro" id="IPR002347">
    <property type="entry name" value="SDR_fam"/>
</dbReference>
<keyword evidence="7" id="KW-0934">Plastid</keyword>